<organism evidence="1 2">
    <name type="scientific">Racocetra persica</name>
    <dbReference type="NCBI Taxonomy" id="160502"/>
    <lineage>
        <taxon>Eukaryota</taxon>
        <taxon>Fungi</taxon>
        <taxon>Fungi incertae sedis</taxon>
        <taxon>Mucoromycota</taxon>
        <taxon>Glomeromycotina</taxon>
        <taxon>Glomeromycetes</taxon>
        <taxon>Diversisporales</taxon>
        <taxon>Gigasporaceae</taxon>
        <taxon>Racocetra</taxon>
    </lineage>
</organism>
<protein>
    <submittedName>
        <fullName evidence="1">8043_t:CDS:1</fullName>
    </submittedName>
</protein>
<proteinExistence type="predicted"/>
<sequence length="522" mass="59582">MSMNSPPNEVVVESDVTLEYKSMPSTIDIKKGSEDNIYSVWRDYGQSFSVNNPGKIQNYDKDKETNKSSINQVQAEDKQALSSIYSDSSLSSDAFPDKMLVHIKLLNFNPSRRLNSDVKQSIRIVIGSIFYLTKPSTSLEEQLKKKKNGRVIVPLTNRFPHLHKIGTIQINIKFHFSNDLALNSQTQSKVAPLIHDDCDCNECFNLEIRPETISLGILDTVLSQETRYAIKEITGLYHTFFGHGWRLTKLEFLKAYMLLEKYYSQKDNPITGNLCHDKNMIGDALRYLKFSMSSYGSFLFNWFGYGPPNPFGITSEKKIIRNFFGLDKNDIICWEYDQNAVSVPNYMVIRDPETNSIIVSIRGTMNVTDLVTDSLTHYESWNGGFVHRGILCSAQYLINHSLKDIRDAVIKYNADSIKIIGHSLGASVSSITTLLLRERCKDMLDRGINIHAWNFATLPCCSLDIASKVDTMKCIHNFINENDVIPRLSYGNLMDFKELVKFTASELKNEEYKEVYHCYALK</sequence>
<gene>
    <name evidence="1" type="ORF">RPERSI_LOCUS2617</name>
</gene>
<name>A0ACA9LCE2_9GLOM</name>
<dbReference type="Proteomes" id="UP000789920">
    <property type="component" value="Unassembled WGS sequence"/>
</dbReference>
<evidence type="ECO:0000313" key="2">
    <source>
        <dbReference type="Proteomes" id="UP000789920"/>
    </source>
</evidence>
<accession>A0ACA9LCE2</accession>
<comment type="caution">
    <text evidence="1">The sequence shown here is derived from an EMBL/GenBank/DDBJ whole genome shotgun (WGS) entry which is preliminary data.</text>
</comment>
<keyword evidence="2" id="KW-1185">Reference proteome</keyword>
<evidence type="ECO:0000313" key="1">
    <source>
        <dbReference type="EMBL" id="CAG8519152.1"/>
    </source>
</evidence>
<dbReference type="EMBL" id="CAJVQC010002928">
    <property type="protein sequence ID" value="CAG8519152.1"/>
    <property type="molecule type" value="Genomic_DNA"/>
</dbReference>
<reference evidence="1" key="1">
    <citation type="submission" date="2021-06" db="EMBL/GenBank/DDBJ databases">
        <authorList>
            <person name="Kallberg Y."/>
            <person name="Tangrot J."/>
            <person name="Rosling A."/>
        </authorList>
    </citation>
    <scope>NUCLEOTIDE SEQUENCE</scope>
    <source>
        <strain evidence="1">MA461A</strain>
    </source>
</reference>